<proteinExistence type="predicted"/>
<dbReference type="PROSITE" id="PS51406">
    <property type="entry name" value="FIBRINOGEN_C_2"/>
    <property type="match status" value="1"/>
</dbReference>
<dbReference type="InterPro" id="IPR050373">
    <property type="entry name" value="Fibrinogen_C-term_domain"/>
</dbReference>
<dbReference type="PROSITE" id="PS00514">
    <property type="entry name" value="FIBRINOGEN_C_1"/>
    <property type="match status" value="1"/>
</dbReference>
<evidence type="ECO:0000313" key="4">
    <source>
        <dbReference type="EnsemblMetazoa" id="Aqu2.1.36592_001"/>
    </source>
</evidence>
<keyword evidence="2" id="KW-0732">Signal</keyword>
<dbReference type="GO" id="GO:0005615">
    <property type="term" value="C:extracellular space"/>
    <property type="evidence" value="ECO:0007669"/>
    <property type="project" value="TreeGrafter"/>
</dbReference>
<protein>
    <recommendedName>
        <fullName evidence="3">Fibrinogen C-terminal domain-containing protein</fullName>
    </recommendedName>
</protein>
<accession>A0A1X7VAP0</accession>
<dbReference type="Gene3D" id="3.90.215.10">
    <property type="entry name" value="Gamma Fibrinogen, chain A, domain 1"/>
    <property type="match status" value="1"/>
</dbReference>
<dbReference type="InterPro" id="IPR014716">
    <property type="entry name" value="Fibrinogen_a/b/g_C_1"/>
</dbReference>
<dbReference type="InParanoid" id="A0A1X7VAP0"/>
<keyword evidence="5" id="KW-1185">Reference proteome</keyword>
<dbReference type="Proteomes" id="UP000007879">
    <property type="component" value="Unassembled WGS sequence"/>
</dbReference>
<keyword evidence="1" id="KW-1015">Disulfide bond</keyword>
<dbReference type="OMA" id="CETPRMG"/>
<feature type="domain" description="Fibrinogen C-terminal" evidence="3">
    <location>
        <begin position="19"/>
        <end position="236"/>
    </location>
</feature>
<dbReference type="EnsemblMetazoa" id="Aqu2.1.36592_001">
    <property type="protein sequence ID" value="Aqu2.1.36592_001"/>
    <property type="gene ID" value="Aqu2.1.36592"/>
</dbReference>
<reference evidence="4" key="2">
    <citation type="submission" date="2017-05" db="UniProtKB">
        <authorList>
            <consortium name="EnsemblMetazoa"/>
        </authorList>
    </citation>
    <scope>IDENTIFICATION</scope>
</reference>
<dbReference type="SUPFAM" id="SSF56496">
    <property type="entry name" value="Fibrinogen C-terminal domain-like"/>
    <property type="match status" value="1"/>
</dbReference>
<dbReference type="eggNOG" id="KOG2579">
    <property type="taxonomic scope" value="Eukaryota"/>
</dbReference>
<dbReference type="KEGG" id="aqu:100637828"/>
<dbReference type="CDD" id="cd00087">
    <property type="entry name" value="FReD"/>
    <property type="match status" value="1"/>
</dbReference>
<evidence type="ECO:0000259" key="3">
    <source>
        <dbReference type="PROSITE" id="PS51406"/>
    </source>
</evidence>
<dbReference type="PANTHER" id="PTHR19143">
    <property type="entry name" value="FIBRINOGEN/TENASCIN/ANGIOPOEITIN"/>
    <property type="match status" value="1"/>
</dbReference>
<organism evidence="4">
    <name type="scientific">Amphimedon queenslandica</name>
    <name type="common">Sponge</name>
    <dbReference type="NCBI Taxonomy" id="400682"/>
    <lineage>
        <taxon>Eukaryota</taxon>
        <taxon>Metazoa</taxon>
        <taxon>Porifera</taxon>
        <taxon>Demospongiae</taxon>
        <taxon>Heteroscleromorpha</taxon>
        <taxon>Haplosclerida</taxon>
        <taxon>Niphatidae</taxon>
        <taxon>Amphimedon</taxon>
    </lineage>
</organism>
<evidence type="ECO:0000256" key="2">
    <source>
        <dbReference type="SAM" id="SignalP"/>
    </source>
</evidence>
<dbReference type="NCBIfam" id="NF040941">
    <property type="entry name" value="GGGWT_bact"/>
    <property type="match status" value="1"/>
</dbReference>
<dbReference type="AlphaFoldDB" id="A0A1X7VAP0"/>
<feature type="chain" id="PRO_5010859922" description="Fibrinogen C-terminal domain-containing protein" evidence="2">
    <location>
        <begin position="20"/>
        <end position="236"/>
    </location>
</feature>
<dbReference type="OrthoDB" id="7735550at2759"/>
<name>A0A1X7VAP0_AMPQE</name>
<dbReference type="FunFam" id="3.90.215.10:FF:000001">
    <property type="entry name" value="Tenascin isoform 1"/>
    <property type="match status" value="1"/>
</dbReference>
<sequence>MKSLFLLLCIFGIFASAKSCNNTIAKDCKELHENGQNCSGVYTIKPDHLPAFEVYCDMSLGVGYTVFQRRMDGTVNFYQDWANYLKGFGDLRGEFWLGLDKIHRLTKSFNTSLRIYMEDFAGVKTHAVYSKFSLKGADEKYSLKVSGYYIGNAGDSLTQHNGKRFTTRDQDNDDSQTVNCAFASRGAWWYSSCHNSNLNGLYLAGHHPSNGNGVNWSSWRGINYSLRITEMKVLRH</sequence>
<evidence type="ECO:0000313" key="5">
    <source>
        <dbReference type="Proteomes" id="UP000007879"/>
    </source>
</evidence>
<dbReference type="InterPro" id="IPR020837">
    <property type="entry name" value="Fibrinogen_CS"/>
</dbReference>
<dbReference type="InterPro" id="IPR036056">
    <property type="entry name" value="Fibrinogen-like_C"/>
</dbReference>
<reference evidence="5" key="1">
    <citation type="journal article" date="2010" name="Nature">
        <title>The Amphimedon queenslandica genome and the evolution of animal complexity.</title>
        <authorList>
            <person name="Srivastava M."/>
            <person name="Simakov O."/>
            <person name="Chapman J."/>
            <person name="Fahey B."/>
            <person name="Gauthier M.E."/>
            <person name="Mitros T."/>
            <person name="Richards G.S."/>
            <person name="Conaco C."/>
            <person name="Dacre M."/>
            <person name="Hellsten U."/>
            <person name="Larroux C."/>
            <person name="Putnam N.H."/>
            <person name="Stanke M."/>
            <person name="Adamska M."/>
            <person name="Darling A."/>
            <person name="Degnan S.M."/>
            <person name="Oakley T.H."/>
            <person name="Plachetzki D.C."/>
            <person name="Zhai Y."/>
            <person name="Adamski M."/>
            <person name="Calcino A."/>
            <person name="Cummins S.F."/>
            <person name="Goodstein D.M."/>
            <person name="Harris C."/>
            <person name="Jackson D.J."/>
            <person name="Leys S.P."/>
            <person name="Shu S."/>
            <person name="Woodcroft B.J."/>
            <person name="Vervoort M."/>
            <person name="Kosik K.S."/>
            <person name="Manning G."/>
            <person name="Degnan B.M."/>
            <person name="Rokhsar D.S."/>
        </authorList>
    </citation>
    <scope>NUCLEOTIDE SEQUENCE [LARGE SCALE GENOMIC DNA]</scope>
</reference>
<dbReference type="Pfam" id="PF00147">
    <property type="entry name" value="Fibrinogen_C"/>
    <property type="match status" value="1"/>
</dbReference>
<evidence type="ECO:0000256" key="1">
    <source>
        <dbReference type="ARBA" id="ARBA00023157"/>
    </source>
</evidence>
<gene>
    <name evidence="4" type="primary">100637828</name>
</gene>
<dbReference type="InterPro" id="IPR002181">
    <property type="entry name" value="Fibrinogen_a/b/g_C_dom"/>
</dbReference>
<feature type="signal peptide" evidence="2">
    <location>
        <begin position="1"/>
        <end position="19"/>
    </location>
</feature>
<dbReference type="EnsemblMetazoa" id="XM_003385121.2">
    <property type="protein sequence ID" value="XP_003385169.2"/>
    <property type="gene ID" value="LOC100637828"/>
</dbReference>
<dbReference type="SMART" id="SM00186">
    <property type="entry name" value="FBG"/>
    <property type="match status" value="1"/>
</dbReference>